<gene>
    <name evidence="1" type="ORF">FWILDA_LOCUS3844</name>
</gene>
<protein>
    <submittedName>
        <fullName evidence="1">7657_t:CDS:1</fullName>
    </submittedName>
</protein>
<dbReference type="Proteomes" id="UP001153678">
    <property type="component" value="Unassembled WGS sequence"/>
</dbReference>
<evidence type="ECO:0000313" key="2">
    <source>
        <dbReference type="Proteomes" id="UP001153678"/>
    </source>
</evidence>
<name>A0A9W4WKR2_9GLOM</name>
<reference evidence="1" key="1">
    <citation type="submission" date="2022-08" db="EMBL/GenBank/DDBJ databases">
        <authorList>
            <person name="Kallberg Y."/>
            <person name="Tangrot J."/>
            <person name="Rosling A."/>
        </authorList>
    </citation>
    <scope>NUCLEOTIDE SEQUENCE</scope>
    <source>
        <strain evidence="1">Wild A</strain>
    </source>
</reference>
<keyword evidence="2" id="KW-1185">Reference proteome</keyword>
<comment type="caution">
    <text evidence="1">The sequence shown here is derived from an EMBL/GenBank/DDBJ whole genome shotgun (WGS) entry which is preliminary data.</text>
</comment>
<dbReference type="AlphaFoldDB" id="A0A9W4WKR2"/>
<accession>A0A9W4WKR2</accession>
<evidence type="ECO:0000313" key="1">
    <source>
        <dbReference type="EMBL" id="CAI2168964.1"/>
    </source>
</evidence>
<feature type="non-terminal residue" evidence="1">
    <location>
        <position position="1"/>
    </location>
</feature>
<dbReference type="EMBL" id="CAMKVN010000539">
    <property type="protein sequence ID" value="CAI2168964.1"/>
    <property type="molecule type" value="Genomic_DNA"/>
</dbReference>
<proteinExistence type="predicted"/>
<organism evidence="1 2">
    <name type="scientific">Funneliformis geosporum</name>
    <dbReference type="NCBI Taxonomy" id="1117311"/>
    <lineage>
        <taxon>Eukaryota</taxon>
        <taxon>Fungi</taxon>
        <taxon>Fungi incertae sedis</taxon>
        <taxon>Mucoromycota</taxon>
        <taxon>Glomeromycotina</taxon>
        <taxon>Glomeromycetes</taxon>
        <taxon>Glomerales</taxon>
        <taxon>Glomeraceae</taxon>
        <taxon>Funneliformis</taxon>
    </lineage>
</organism>
<sequence length="45" mass="4774">LAVGAGWDILELCEGWGICVFPKPMGISFGCSLAVGPLNILYFTN</sequence>